<feature type="compositionally biased region" description="Polar residues" evidence="1">
    <location>
        <begin position="111"/>
        <end position="126"/>
    </location>
</feature>
<dbReference type="GO" id="GO:0003824">
    <property type="term" value="F:catalytic activity"/>
    <property type="evidence" value="ECO:0007669"/>
    <property type="project" value="InterPro"/>
</dbReference>
<feature type="region of interest" description="Disordered" evidence="1">
    <location>
        <begin position="69"/>
        <end position="94"/>
    </location>
</feature>
<dbReference type="EMBL" id="JAIFTL010000309">
    <property type="protein sequence ID" value="KAG9320264.1"/>
    <property type="molecule type" value="Genomic_DNA"/>
</dbReference>
<proteinExistence type="predicted"/>
<comment type="caution">
    <text evidence="3">The sequence shown here is derived from an EMBL/GenBank/DDBJ whole genome shotgun (WGS) entry which is preliminary data.</text>
</comment>
<feature type="region of interest" description="Disordered" evidence="1">
    <location>
        <begin position="108"/>
        <end position="145"/>
    </location>
</feature>
<dbReference type="Proteomes" id="UP000717515">
    <property type="component" value="Unassembled WGS sequence"/>
</dbReference>
<feature type="compositionally biased region" description="Polar residues" evidence="1">
    <location>
        <begin position="77"/>
        <end position="86"/>
    </location>
</feature>
<organism evidence="3 4">
    <name type="scientific">Mortierella alpina</name>
    <name type="common">Oleaginous fungus</name>
    <name type="synonym">Mortierella renispora</name>
    <dbReference type="NCBI Taxonomy" id="64518"/>
    <lineage>
        <taxon>Eukaryota</taxon>
        <taxon>Fungi</taxon>
        <taxon>Fungi incertae sedis</taxon>
        <taxon>Mucoromycota</taxon>
        <taxon>Mortierellomycotina</taxon>
        <taxon>Mortierellomycetes</taxon>
        <taxon>Mortierellales</taxon>
        <taxon>Mortierellaceae</taxon>
        <taxon>Mortierella</taxon>
    </lineage>
</organism>
<evidence type="ECO:0000256" key="1">
    <source>
        <dbReference type="SAM" id="MobiDB-lite"/>
    </source>
</evidence>
<accession>A0A9P8A0Q4</accession>
<feature type="compositionally biased region" description="Polar residues" evidence="1">
    <location>
        <begin position="135"/>
        <end position="145"/>
    </location>
</feature>
<dbReference type="AlphaFoldDB" id="A0A9P8A0Q4"/>
<evidence type="ECO:0000313" key="4">
    <source>
        <dbReference type="Proteomes" id="UP000717515"/>
    </source>
</evidence>
<reference evidence="3" key="1">
    <citation type="submission" date="2021-07" db="EMBL/GenBank/DDBJ databases">
        <title>Draft genome of Mortierella alpina, strain LL118, isolated from an aspen leaf litter sample.</title>
        <authorList>
            <person name="Yang S."/>
            <person name="Vinatzer B.A."/>
        </authorList>
    </citation>
    <scope>NUCLEOTIDE SEQUENCE</scope>
    <source>
        <strain evidence="3">LL118</strain>
    </source>
</reference>
<dbReference type="Gene3D" id="3.30.559.30">
    <property type="entry name" value="Nonribosomal peptide synthetase, condensation domain"/>
    <property type="match status" value="1"/>
</dbReference>
<evidence type="ECO:0000313" key="3">
    <source>
        <dbReference type="EMBL" id="KAG9320264.1"/>
    </source>
</evidence>
<gene>
    <name evidence="3" type="ORF">KVV02_001183</name>
</gene>
<dbReference type="Pfam" id="PF00668">
    <property type="entry name" value="Condensation"/>
    <property type="match status" value="1"/>
</dbReference>
<dbReference type="InterPro" id="IPR001242">
    <property type="entry name" value="Condensation_dom"/>
</dbReference>
<evidence type="ECO:0000259" key="2">
    <source>
        <dbReference type="Pfam" id="PF00668"/>
    </source>
</evidence>
<feature type="domain" description="Condensation" evidence="2">
    <location>
        <begin position="153"/>
        <end position="262"/>
    </location>
</feature>
<name>A0A9P8A0Q4_MORAP</name>
<dbReference type="SUPFAM" id="SSF52777">
    <property type="entry name" value="CoA-dependent acyltransferases"/>
    <property type="match status" value="1"/>
</dbReference>
<protein>
    <recommendedName>
        <fullName evidence="2">Condensation domain-containing protein</fullName>
    </recommendedName>
</protein>
<sequence length="322" mass="34603">MIHPPTQMLELSNGRKTNPADEFVATASIDLLSNIQELAEQISHDEMADAVGSLSLSRGDILAGFKDTRSRAESNETVHNSPSGTPGLSPDLKSLATPRMATEMRYYSEPMTRQPSETSSVSTLQAGGSEDEITPTASLKASSGQQQKVFATRALELPTDRRRPAEFSSDGAEFRLLLDAPLKQLLATLGHDSSSRLATVVLVAWSILLSRLSGEDSFIVGMGHVGEPGLSNKALPVHIDLSGEPNTLQLLERVKHALAVAAVHSSAKVEETIVPTEEEEGPPFQVALYSHSGGFAQPPTDQVSVKYDLELHLLQDKEDAAM</sequence>